<evidence type="ECO:0008006" key="4">
    <source>
        <dbReference type="Google" id="ProtNLM"/>
    </source>
</evidence>
<evidence type="ECO:0000313" key="3">
    <source>
        <dbReference type="Proteomes" id="UP000217676"/>
    </source>
</evidence>
<accession>A0A160NXB7</accession>
<evidence type="ECO:0000256" key="1">
    <source>
        <dbReference type="SAM" id="SignalP"/>
    </source>
</evidence>
<keyword evidence="1" id="KW-0732">Signal</keyword>
<feature type="signal peptide" evidence="1">
    <location>
        <begin position="1"/>
        <end position="24"/>
    </location>
</feature>
<evidence type="ECO:0000313" key="2">
    <source>
        <dbReference type="EMBL" id="BAU82706.1"/>
    </source>
</evidence>
<sequence length="399" mass="42237">MIMLRGSVRAGAVLAAAMLLTACAGGDDSAPAAKATPAKHPVFDQKLDRQLLLAVRQTKQAGSASFVHHLTFASGKGDAVQTMSGSMDFAGGRGQADTTWKVPGKLPEEARNVLVGMTAGRTSGALSGRYLIDSDRIHYRAARTSYWIRYTAADTQQSQDNATLEHLHGTEAPVGGTLLEGLSGAEATKRTDGPDGRRVYRAEMPMNALEGLLPDDIRKHTDRDAADGLPVTVTVDRQGRILDARADLTAVLRKGDALSGFTKFTMDLTLGGHGTSAPKDSPAGTVRTGAEDVLPLRDVKKNACADFDTGQRLARNVVGVPCSGPHDVRVFAQVPLGPGSSAEDTQGRADTACSIARDMARASRLPKRDAYWAWWTPEPQGGVGKGRVTCYVTTARGDS</sequence>
<dbReference type="PROSITE" id="PS51257">
    <property type="entry name" value="PROKAR_LIPOPROTEIN"/>
    <property type="match status" value="1"/>
</dbReference>
<dbReference type="AlphaFoldDB" id="A0A160NXB7"/>
<reference evidence="2 3" key="1">
    <citation type="journal article" date="2016" name="Genome Announc.">
        <title>Complete Genome Sequence of Thiostrepton-Producing Streptomyces laurentii ATCC 31255.</title>
        <authorList>
            <person name="Doi K."/>
            <person name="Fujino Y."/>
            <person name="Nagayoshi Y."/>
            <person name="Ohshima T."/>
            <person name="Ogata S."/>
        </authorList>
    </citation>
    <scope>NUCLEOTIDE SEQUENCE [LARGE SCALE GENOMIC DNA]</scope>
    <source>
        <strain evidence="2 3">ATCC 31255</strain>
    </source>
</reference>
<dbReference type="RefSeq" id="WP_359875050.1">
    <property type="nucleotide sequence ID" value="NZ_JBEYHT010000010.1"/>
</dbReference>
<name>A0A160NXB7_STRLU</name>
<dbReference type="KEGG" id="slau:SLA_1768"/>
<proteinExistence type="predicted"/>
<protein>
    <recommendedName>
        <fullName evidence="4">Lipoprotein</fullName>
    </recommendedName>
</protein>
<gene>
    <name evidence="2" type="ORF">SLA_1768</name>
</gene>
<keyword evidence="3" id="KW-1185">Reference proteome</keyword>
<organism evidence="2 3">
    <name type="scientific">Streptomyces laurentii</name>
    <dbReference type="NCBI Taxonomy" id="39478"/>
    <lineage>
        <taxon>Bacteria</taxon>
        <taxon>Bacillati</taxon>
        <taxon>Actinomycetota</taxon>
        <taxon>Actinomycetes</taxon>
        <taxon>Kitasatosporales</taxon>
        <taxon>Streptomycetaceae</taxon>
        <taxon>Streptomyces</taxon>
    </lineage>
</organism>
<feature type="chain" id="PRO_5039277068" description="Lipoprotein" evidence="1">
    <location>
        <begin position="25"/>
        <end position="399"/>
    </location>
</feature>
<dbReference type="EMBL" id="AP017424">
    <property type="protein sequence ID" value="BAU82706.1"/>
    <property type="molecule type" value="Genomic_DNA"/>
</dbReference>
<dbReference type="Proteomes" id="UP000217676">
    <property type="component" value="Chromosome"/>
</dbReference>